<sequence length="606" mass="69755">MKGGKSAGPDGRPIDIYKLFKNKLISPLKDMYEESFQKGSLPPSLSNALITLILKPDKPAFKCESYRPISLLNSDTKIIAKVLALRLERCLPSLINIDQNGFIKNRQAYYNIRRILNIIYENKEAQDSCILSLDAEKAFDRVEWPYLFEVLSRFGFGVYFRQWIKLLYSGPSAEIMTNNIISKPFKLHRGTREGCPLSPLLFVLALEPFAISIRNHPIIKGIQVADVEHCIALFADDTLLFLTNLEQSFSALADVINRFGKFSGYRVNKTKSSVLFLSGRERLHPTVQHPFMNTPQGFRYLGIFITPNLNSLVSANYDPVILKVKESLSRWISLPLSEIGRINAFKMNVLPKFLYLFQSIPLPPPPNFFQDMKKTLTKFIWKNRRPRLRLTLLYLPFDRGGLRVPNLVWYYWAAQLRAARMWFSSHPELPWVKMETLSTKGLPLDSYLYSDSLKNLKKDTLNPFVRNTMMIWHEAHKAVGDIPPLSCLAPIWGNTEFKPGTKDLGFKQWSLKGIRRIIDLYNGDTLMSFNAIKDGFNISQSHFFKYLQLRSFIHSKLNHSSNCPLLTVLERFATQHQQSKGQISTLYNIFSAHAKESSDSKRRLWI</sequence>
<dbReference type="SUPFAM" id="SSF56672">
    <property type="entry name" value="DNA/RNA polymerases"/>
    <property type="match status" value="1"/>
</dbReference>
<dbReference type="GeneTree" id="ENSGT00940000165023"/>
<dbReference type="PROSITE" id="PS50878">
    <property type="entry name" value="RT_POL"/>
    <property type="match status" value="1"/>
</dbReference>
<dbReference type="CDD" id="cd01650">
    <property type="entry name" value="RT_nLTR_like"/>
    <property type="match status" value="1"/>
</dbReference>
<proteinExistence type="predicted"/>
<reference evidence="2" key="1">
    <citation type="submission" date="2021-04" db="EMBL/GenBank/DDBJ databases">
        <authorList>
            <consortium name="Wellcome Sanger Institute Data Sharing"/>
        </authorList>
    </citation>
    <scope>NUCLEOTIDE SEQUENCE [LARGE SCALE GENOMIC DNA]</scope>
</reference>
<dbReference type="InParanoid" id="A0A671UDU8"/>
<protein>
    <recommendedName>
        <fullName evidence="1">Reverse transcriptase domain-containing protein</fullName>
    </recommendedName>
</protein>
<dbReference type="PANTHER" id="PTHR31635:SF196">
    <property type="entry name" value="REVERSE TRANSCRIPTASE DOMAIN-CONTAINING PROTEIN-RELATED"/>
    <property type="match status" value="1"/>
</dbReference>
<dbReference type="Pfam" id="PF00078">
    <property type="entry name" value="RVT_1"/>
    <property type="match status" value="1"/>
</dbReference>
<feature type="domain" description="Reverse transcriptase" evidence="1">
    <location>
        <begin position="34"/>
        <end position="305"/>
    </location>
</feature>
<keyword evidence="3" id="KW-1185">Reference proteome</keyword>
<dbReference type="AlphaFoldDB" id="A0A671UDU8"/>
<dbReference type="OMA" id="IDIMWAV"/>
<dbReference type="Proteomes" id="UP000472265">
    <property type="component" value="Chromosome 5"/>
</dbReference>
<dbReference type="InterPro" id="IPR043502">
    <property type="entry name" value="DNA/RNA_pol_sf"/>
</dbReference>
<organism evidence="2 3">
    <name type="scientific">Sparus aurata</name>
    <name type="common">Gilthead sea bream</name>
    <dbReference type="NCBI Taxonomy" id="8175"/>
    <lineage>
        <taxon>Eukaryota</taxon>
        <taxon>Metazoa</taxon>
        <taxon>Chordata</taxon>
        <taxon>Craniata</taxon>
        <taxon>Vertebrata</taxon>
        <taxon>Euteleostomi</taxon>
        <taxon>Actinopterygii</taxon>
        <taxon>Neopterygii</taxon>
        <taxon>Teleostei</taxon>
        <taxon>Neoteleostei</taxon>
        <taxon>Acanthomorphata</taxon>
        <taxon>Eupercaria</taxon>
        <taxon>Spariformes</taxon>
        <taxon>Sparidae</taxon>
        <taxon>Sparus</taxon>
    </lineage>
</organism>
<evidence type="ECO:0000259" key="1">
    <source>
        <dbReference type="PROSITE" id="PS50878"/>
    </source>
</evidence>
<reference evidence="2" key="3">
    <citation type="submission" date="2025-09" db="UniProtKB">
        <authorList>
            <consortium name="Ensembl"/>
        </authorList>
    </citation>
    <scope>IDENTIFICATION</scope>
</reference>
<dbReference type="InterPro" id="IPR000477">
    <property type="entry name" value="RT_dom"/>
</dbReference>
<evidence type="ECO:0000313" key="2">
    <source>
        <dbReference type="Ensembl" id="ENSSAUP00010011942.1"/>
    </source>
</evidence>
<evidence type="ECO:0000313" key="3">
    <source>
        <dbReference type="Proteomes" id="UP000472265"/>
    </source>
</evidence>
<name>A0A671UDU8_SPAAU</name>
<dbReference type="Ensembl" id="ENSSAUT00010012709.1">
    <property type="protein sequence ID" value="ENSSAUP00010011942.1"/>
    <property type="gene ID" value="ENSSAUG00010005725.1"/>
</dbReference>
<dbReference type="PANTHER" id="PTHR31635">
    <property type="entry name" value="REVERSE TRANSCRIPTASE DOMAIN-CONTAINING PROTEIN-RELATED"/>
    <property type="match status" value="1"/>
</dbReference>
<accession>A0A671UDU8</accession>
<reference evidence="2" key="2">
    <citation type="submission" date="2025-08" db="UniProtKB">
        <authorList>
            <consortium name="Ensembl"/>
        </authorList>
    </citation>
    <scope>IDENTIFICATION</scope>
</reference>